<evidence type="ECO:0000256" key="1">
    <source>
        <dbReference type="SAM" id="MobiDB-lite"/>
    </source>
</evidence>
<dbReference type="Pfam" id="PF09388">
    <property type="entry name" value="SpoOE-like"/>
    <property type="match status" value="1"/>
</dbReference>
<dbReference type="Gene3D" id="4.10.280.10">
    <property type="entry name" value="Helix-loop-helix DNA-binding domain"/>
    <property type="match status" value="1"/>
</dbReference>
<organism evidence="2 3">
    <name type="scientific">Maledivibacter halophilus</name>
    <dbReference type="NCBI Taxonomy" id="36842"/>
    <lineage>
        <taxon>Bacteria</taxon>
        <taxon>Bacillati</taxon>
        <taxon>Bacillota</taxon>
        <taxon>Clostridia</taxon>
        <taxon>Peptostreptococcales</taxon>
        <taxon>Caminicellaceae</taxon>
        <taxon>Maledivibacter</taxon>
    </lineage>
</organism>
<dbReference type="GO" id="GO:0046983">
    <property type="term" value="F:protein dimerization activity"/>
    <property type="evidence" value="ECO:0007669"/>
    <property type="project" value="InterPro"/>
</dbReference>
<feature type="region of interest" description="Disordered" evidence="1">
    <location>
        <begin position="1"/>
        <end position="39"/>
    </location>
</feature>
<dbReference type="InterPro" id="IPR037208">
    <property type="entry name" value="Spo0E-like_sf"/>
</dbReference>
<dbReference type="EMBL" id="FUZT01000009">
    <property type="protein sequence ID" value="SKC81032.1"/>
    <property type="molecule type" value="Genomic_DNA"/>
</dbReference>
<reference evidence="3" key="1">
    <citation type="submission" date="2017-02" db="EMBL/GenBank/DDBJ databases">
        <authorList>
            <person name="Varghese N."/>
            <person name="Submissions S."/>
        </authorList>
    </citation>
    <scope>NUCLEOTIDE SEQUENCE [LARGE SCALE GENOMIC DNA]</scope>
    <source>
        <strain evidence="3">M1</strain>
    </source>
</reference>
<gene>
    <name evidence="2" type="ORF">SAMN02194393_03527</name>
</gene>
<keyword evidence="3" id="KW-1185">Reference proteome</keyword>
<dbReference type="SUPFAM" id="SSF140500">
    <property type="entry name" value="BAS1536-like"/>
    <property type="match status" value="1"/>
</dbReference>
<dbReference type="OrthoDB" id="2680637at2"/>
<evidence type="ECO:0000313" key="3">
    <source>
        <dbReference type="Proteomes" id="UP000190285"/>
    </source>
</evidence>
<accession>A0A1T5LYK1</accession>
<name>A0A1T5LYK1_9FIRM</name>
<sequence>MHYKNPKKKGCGKQSAYDDSKNCSCSPSPSGKERNNVEKERINQMKESINNVRYKMYKTAGFKESQGTLTANETVKISEELDILIVEYYKKNNI</sequence>
<dbReference type="AlphaFoldDB" id="A0A1T5LYK1"/>
<dbReference type="RefSeq" id="WP_079493339.1">
    <property type="nucleotide sequence ID" value="NZ_FUZT01000009.1"/>
</dbReference>
<dbReference type="Proteomes" id="UP000190285">
    <property type="component" value="Unassembled WGS sequence"/>
</dbReference>
<dbReference type="InterPro" id="IPR018540">
    <property type="entry name" value="Spo0E-like"/>
</dbReference>
<feature type="compositionally biased region" description="Basic residues" evidence="1">
    <location>
        <begin position="1"/>
        <end position="11"/>
    </location>
</feature>
<evidence type="ECO:0000313" key="2">
    <source>
        <dbReference type="EMBL" id="SKC81032.1"/>
    </source>
</evidence>
<proteinExistence type="predicted"/>
<dbReference type="GO" id="GO:0043937">
    <property type="term" value="P:regulation of sporulation"/>
    <property type="evidence" value="ECO:0007669"/>
    <property type="project" value="InterPro"/>
</dbReference>
<dbReference type="InterPro" id="IPR036638">
    <property type="entry name" value="HLH_DNA-bd_sf"/>
</dbReference>
<protein>
    <submittedName>
        <fullName evidence="2">Spo0E like sporulation regulatory protein</fullName>
    </submittedName>
</protein>